<feature type="domain" description="SIS" evidence="2">
    <location>
        <begin position="27"/>
        <end position="170"/>
    </location>
</feature>
<evidence type="ECO:0000256" key="1">
    <source>
        <dbReference type="ARBA" id="ARBA00009235"/>
    </source>
</evidence>
<dbReference type="PANTHER" id="PTHR43443">
    <property type="entry name" value="3-HEXULOSE-6-PHOSPHATE ISOMERASE"/>
    <property type="match status" value="1"/>
</dbReference>
<dbReference type="NCBIfam" id="TIGR03127">
    <property type="entry name" value="RuMP_HxlB"/>
    <property type="match status" value="1"/>
</dbReference>
<dbReference type="InterPro" id="IPR017552">
    <property type="entry name" value="PHI/rmpB"/>
</dbReference>
<dbReference type="RefSeq" id="WP_204606258.1">
    <property type="nucleotide sequence ID" value="NZ_JBHSED010000017.1"/>
</dbReference>
<dbReference type="InterPro" id="IPR046348">
    <property type="entry name" value="SIS_dom_sf"/>
</dbReference>
<dbReference type="EMBL" id="JBHSED010000017">
    <property type="protein sequence ID" value="MFC4304060.1"/>
    <property type="molecule type" value="Genomic_DNA"/>
</dbReference>
<dbReference type="PANTHER" id="PTHR43443:SF1">
    <property type="entry name" value="3-HEXULOSE-6-PHOSPHATE ISOMERASE"/>
    <property type="match status" value="1"/>
</dbReference>
<organism evidence="3 4">
    <name type="scientific">Cohnella boryungensis</name>
    <dbReference type="NCBI Taxonomy" id="768479"/>
    <lineage>
        <taxon>Bacteria</taxon>
        <taxon>Bacillati</taxon>
        <taxon>Bacillota</taxon>
        <taxon>Bacilli</taxon>
        <taxon>Bacillales</taxon>
        <taxon>Paenibacillaceae</taxon>
        <taxon>Cohnella</taxon>
    </lineage>
</organism>
<accession>A0ABV8S9S6</accession>
<dbReference type="Proteomes" id="UP001595755">
    <property type="component" value="Unassembled WGS sequence"/>
</dbReference>
<proteinExistence type="inferred from homology"/>
<dbReference type="Pfam" id="PF01380">
    <property type="entry name" value="SIS"/>
    <property type="match status" value="1"/>
</dbReference>
<dbReference type="CDD" id="cd05005">
    <property type="entry name" value="SIS_PHI"/>
    <property type="match status" value="1"/>
</dbReference>
<reference evidence="4" key="1">
    <citation type="journal article" date="2019" name="Int. J. Syst. Evol. Microbiol.">
        <title>The Global Catalogue of Microorganisms (GCM) 10K type strain sequencing project: providing services to taxonomists for standard genome sequencing and annotation.</title>
        <authorList>
            <consortium name="The Broad Institute Genomics Platform"/>
            <consortium name="The Broad Institute Genome Sequencing Center for Infectious Disease"/>
            <person name="Wu L."/>
            <person name="Ma J."/>
        </authorList>
    </citation>
    <scope>NUCLEOTIDE SEQUENCE [LARGE SCALE GENOMIC DNA]</scope>
    <source>
        <strain evidence="4">CGMCC 4.1641</strain>
    </source>
</reference>
<evidence type="ECO:0000313" key="4">
    <source>
        <dbReference type="Proteomes" id="UP001595755"/>
    </source>
</evidence>
<keyword evidence="4" id="KW-1185">Reference proteome</keyword>
<sequence length="184" mass="20098">MKALFTGILEEITGVLRNVDEEKCLAFAERIRHAKRIFIAGEGRSGLMGKAFAMRLMHADYPAFVVGETITPNVEQGDMLLAISGSGTTGSIQLYVGQAKRAGADVVLITTNEASQLAESSDFVLRLPAATKRRLADEPETIQPLGNQFDQSLHLLLDAVMIHIVRASALDPQELMARRHTNLQ</sequence>
<evidence type="ECO:0000313" key="3">
    <source>
        <dbReference type="EMBL" id="MFC4304060.1"/>
    </source>
</evidence>
<dbReference type="SUPFAM" id="SSF53697">
    <property type="entry name" value="SIS domain"/>
    <property type="match status" value="1"/>
</dbReference>
<comment type="similarity">
    <text evidence="1">Belongs to the SIS family. PHI subfamily.</text>
</comment>
<evidence type="ECO:0000259" key="2">
    <source>
        <dbReference type="PROSITE" id="PS51464"/>
    </source>
</evidence>
<keyword evidence="3" id="KW-0413">Isomerase</keyword>
<comment type="caution">
    <text evidence="3">The sequence shown here is derived from an EMBL/GenBank/DDBJ whole genome shotgun (WGS) entry which is preliminary data.</text>
</comment>
<protein>
    <submittedName>
        <fullName evidence="3">6-phospho-3-hexuloisomerase</fullName>
        <ecNumber evidence="3">5.3.1.27</ecNumber>
    </submittedName>
</protein>
<gene>
    <name evidence="3" type="primary">hxlB</name>
    <name evidence="3" type="ORF">ACFO1S_11500</name>
</gene>
<name>A0ABV8S9S6_9BACL</name>
<dbReference type="GO" id="GO:0043800">
    <property type="term" value="F:6-phospho-3-hexuloisomerase activity"/>
    <property type="evidence" value="ECO:0007669"/>
    <property type="project" value="UniProtKB-EC"/>
</dbReference>
<dbReference type="InterPro" id="IPR001347">
    <property type="entry name" value="SIS_dom"/>
</dbReference>
<dbReference type="Gene3D" id="3.40.50.10490">
    <property type="entry name" value="Glucose-6-phosphate isomerase like protein, domain 1"/>
    <property type="match status" value="1"/>
</dbReference>
<dbReference type="EC" id="5.3.1.27" evidence="3"/>
<dbReference type="PROSITE" id="PS51464">
    <property type="entry name" value="SIS"/>
    <property type="match status" value="1"/>
</dbReference>